<evidence type="ECO:0000313" key="2">
    <source>
        <dbReference type="Proteomes" id="UP000324222"/>
    </source>
</evidence>
<protein>
    <submittedName>
        <fullName evidence="1">Uncharacterized protein</fullName>
    </submittedName>
</protein>
<keyword evidence="2" id="KW-1185">Reference proteome</keyword>
<dbReference type="Proteomes" id="UP000324222">
    <property type="component" value="Unassembled WGS sequence"/>
</dbReference>
<dbReference type="AlphaFoldDB" id="A0A5B7I9Z6"/>
<name>A0A5B7I9Z6_PORTR</name>
<dbReference type="EMBL" id="VSRR010049184">
    <property type="protein sequence ID" value="MPC78719.1"/>
    <property type="molecule type" value="Genomic_DNA"/>
</dbReference>
<reference evidence="1 2" key="1">
    <citation type="submission" date="2019-05" db="EMBL/GenBank/DDBJ databases">
        <title>Another draft genome of Portunus trituberculatus and its Hox gene families provides insights of decapod evolution.</title>
        <authorList>
            <person name="Jeong J.-H."/>
            <person name="Song I."/>
            <person name="Kim S."/>
            <person name="Choi T."/>
            <person name="Kim D."/>
            <person name="Ryu S."/>
            <person name="Kim W."/>
        </authorList>
    </citation>
    <scope>NUCLEOTIDE SEQUENCE [LARGE SCALE GENOMIC DNA]</scope>
    <source>
        <tissue evidence="1">Muscle</tissue>
    </source>
</reference>
<dbReference type="OrthoDB" id="6354508at2759"/>
<proteinExistence type="predicted"/>
<comment type="caution">
    <text evidence="1">The sequence shown here is derived from an EMBL/GenBank/DDBJ whole genome shotgun (WGS) entry which is preliminary data.</text>
</comment>
<gene>
    <name evidence="1" type="ORF">E2C01_073216</name>
</gene>
<sequence length="121" mass="13725">MEAGFKQLMHKNVEAEAKGRKAEEHYSGEIQTLAQQVQELTAQLTITSHQHQAAMKAAQDHFSQQLAASQKQMRVIPEDCPYFVYVHDLERGLSRDSTHQLAFTAHHSGRRKCLAQTHFGL</sequence>
<organism evidence="1 2">
    <name type="scientific">Portunus trituberculatus</name>
    <name type="common">Swimming crab</name>
    <name type="synonym">Neptunus trituberculatus</name>
    <dbReference type="NCBI Taxonomy" id="210409"/>
    <lineage>
        <taxon>Eukaryota</taxon>
        <taxon>Metazoa</taxon>
        <taxon>Ecdysozoa</taxon>
        <taxon>Arthropoda</taxon>
        <taxon>Crustacea</taxon>
        <taxon>Multicrustacea</taxon>
        <taxon>Malacostraca</taxon>
        <taxon>Eumalacostraca</taxon>
        <taxon>Eucarida</taxon>
        <taxon>Decapoda</taxon>
        <taxon>Pleocyemata</taxon>
        <taxon>Brachyura</taxon>
        <taxon>Eubrachyura</taxon>
        <taxon>Portunoidea</taxon>
        <taxon>Portunidae</taxon>
        <taxon>Portuninae</taxon>
        <taxon>Portunus</taxon>
    </lineage>
</organism>
<accession>A0A5B7I9Z6</accession>
<evidence type="ECO:0000313" key="1">
    <source>
        <dbReference type="EMBL" id="MPC78719.1"/>
    </source>
</evidence>